<dbReference type="InterPro" id="IPR016032">
    <property type="entry name" value="Sig_transdc_resp-reg_C-effctor"/>
</dbReference>
<sequence length="271" mass="29314">MGTRPRGGEPERGALRRRAGQPADDLEQALLKVRTLIESTVALHRDRSVEEQLITEVEGGYDVVLDTARRLIREATRTIDIVHARVSGTDGPTGAEPELIHGAAEPVSVRLLTVPVFLDASPDPEQFVRERPMAIRVAPVPPLQALLVDGARALVVAESPTGPRASLIRAPEFLHTLNSLYETVWGQAVPAQERIVFASPERAQLARQVLGALRAGVTDEVAARELTVSVRTYRRHVAEIMALLGANSRFQAGVRAAELGLLPPLPQGTDS</sequence>
<evidence type="ECO:0000313" key="4">
    <source>
        <dbReference type="Proteomes" id="UP001596263"/>
    </source>
</evidence>
<comment type="caution">
    <text evidence="3">The sequence shown here is derived from an EMBL/GenBank/DDBJ whole genome shotgun (WGS) entry which is preliminary data.</text>
</comment>
<protein>
    <submittedName>
        <fullName evidence="3">LuxR family transcriptional regulator</fullName>
    </submittedName>
</protein>
<accession>A0ABW0CNN3</accession>
<feature type="region of interest" description="Disordered" evidence="1">
    <location>
        <begin position="1"/>
        <end position="21"/>
    </location>
</feature>
<gene>
    <name evidence="3" type="ORF">ACFPQ9_21130</name>
</gene>
<evidence type="ECO:0000259" key="2">
    <source>
        <dbReference type="SMART" id="SM00421"/>
    </source>
</evidence>
<proteinExistence type="predicted"/>
<dbReference type="InterPro" id="IPR036388">
    <property type="entry name" value="WH-like_DNA-bd_sf"/>
</dbReference>
<dbReference type="SUPFAM" id="SSF46894">
    <property type="entry name" value="C-terminal effector domain of the bipartite response regulators"/>
    <property type="match status" value="1"/>
</dbReference>
<organism evidence="3 4">
    <name type="scientific">Streptomyces coerulescens</name>
    <dbReference type="NCBI Taxonomy" id="29304"/>
    <lineage>
        <taxon>Bacteria</taxon>
        <taxon>Bacillati</taxon>
        <taxon>Actinomycetota</taxon>
        <taxon>Actinomycetes</taxon>
        <taxon>Kitasatosporales</taxon>
        <taxon>Streptomycetaceae</taxon>
        <taxon>Streptomyces</taxon>
    </lineage>
</organism>
<dbReference type="Gene3D" id="1.10.10.10">
    <property type="entry name" value="Winged helix-like DNA-binding domain superfamily/Winged helix DNA-binding domain"/>
    <property type="match status" value="1"/>
</dbReference>
<feature type="compositionally biased region" description="Basic and acidic residues" evidence="1">
    <location>
        <begin position="1"/>
        <end position="14"/>
    </location>
</feature>
<feature type="domain" description="HTH luxR-type" evidence="2">
    <location>
        <begin position="202"/>
        <end position="256"/>
    </location>
</feature>
<name>A0ABW0CNN3_STRCD</name>
<evidence type="ECO:0000313" key="3">
    <source>
        <dbReference type="EMBL" id="MFC5216347.1"/>
    </source>
</evidence>
<dbReference type="Proteomes" id="UP001596263">
    <property type="component" value="Unassembled WGS sequence"/>
</dbReference>
<dbReference type="InterPro" id="IPR000792">
    <property type="entry name" value="Tscrpt_reg_LuxR_C"/>
</dbReference>
<keyword evidence="4" id="KW-1185">Reference proteome</keyword>
<dbReference type="SMART" id="SM00421">
    <property type="entry name" value="HTH_LUXR"/>
    <property type="match status" value="1"/>
</dbReference>
<reference evidence="4" key="1">
    <citation type="journal article" date="2019" name="Int. J. Syst. Evol. Microbiol.">
        <title>The Global Catalogue of Microorganisms (GCM) 10K type strain sequencing project: providing services to taxonomists for standard genome sequencing and annotation.</title>
        <authorList>
            <consortium name="The Broad Institute Genomics Platform"/>
            <consortium name="The Broad Institute Genome Sequencing Center for Infectious Disease"/>
            <person name="Wu L."/>
            <person name="Ma J."/>
        </authorList>
    </citation>
    <scope>NUCLEOTIDE SEQUENCE [LARGE SCALE GENOMIC DNA]</scope>
    <source>
        <strain evidence="4">KCTC 42586</strain>
    </source>
</reference>
<evidence type="ECO:0000256" key="1">
    <source>
        <dbReference type="SAM" id="MobiDB-lite"/>
    </source>
</evidence>
<dbReference type="EMBL" id="JBHSKM010000012">
    <property type="protein sequence ID" value="MFC5216347.1"/>
    <property type="molecule type" value="Genomic_DNA"/>
</dbReference>
<dbReference type="RefSeq" id="WP_380855141.1">
    <property type="nucleotide sequence ID" value="NZ_JBHSKM010000012.1"/>
</dbReference>